<feature type="compositionally biased region" description="Gly residues" evidence="2">
    <location>
        <begin position="26"/>
        <end position="37"/>
    </location>
</feature>
<dbReference type="EMBL" id="FN647683">
    <property type="protein sequence ID" value="CBN79200.1"/>
    <property type="molecule type" value="Genomic_DNA"/>
</dbReference>
<evidence type="ECO:0000313" key="3">
    <source>
        <dbReference type="EMBL" id="CBN79200.1"/>
    </source>
</evidence>
<proteinExistence type="predicted"/>
<dbReference type="InParanoid" id="D8LC17"/>
<dbReference type="Proteomes" id="UP000002630">
    <property type="component" value="Linkage Group LG08"/>
</dbReference>
<sequence length="181" mass="17136">MPGRLGNPHAMGGQLQPRPSIAAGAAGAGGGGGGGAAGDAYDSRQRGPPQQGHMDAAGATSAGGGGSAGTGGGNGAVGGGGAGGAAGGGGAGGGVDGALKQLAHANEKAWGTLGGVSRAMENEAQSMECYERALVHNPYSPSALAGLGGVYKARGDYRKVLSIVVGRAAAADSRQRLPKSF</sequence>
<dbReference type="Gene3D" id="1.25.40.10">
    <property type="entry name" value="Tetratricopeptide repeat domain"/>
    <property type="match status" value="1"/>
</dbReference>
<organism evidence="3 4">
    <name type="scientific">Ectocarpus siliculosus</name>
    <name type="common">Brown alga</name>
    <name type="synonym">Conferva siliculosa</name>
    <dbReference type="NCBI Taxonomy" id="2880"/>
    <lineage>
        <taxon>Eukaryota</taxon>
        <taxon>Sar</taxon>
        <taxon>Stramenopiles</taxon>
        <taxon>Ochrophyta</taxon>
        <taxon>PX clade</taxon>
        <taxon>Phaeophyceae</taxon>
        <taxon>Ectocarpales</taxon>
        <taxon>Ectocarpaceae</taxon>
        <taxon>Ectocarpus</taxon>
    </lineage>
</organism>
<name>D8LC17_ECTSI</name>
<feature type="compositionally biased region" description="Gly residues" evidence="2">
    <location>
        <begin position="61"/>
        <end position="96"/>
    </location>
</feature>
<dbReference type="PROSITE" id="PS50005">
    <property type="entry name" value="TPR"/>
    <property type="match status" value="1"/>
</dbReference>
<evidence type="ECO:0000256" key="1">
    <source>
        <dbReference type="PROSITE-ProRule" id="PRU00339"/>
    </source>
</evidence>
<protein>
    <submittedName>
        <fullName evidence="3">Uncharacterized protein</fullName>
    </submittedName>
</protein>
<dbReference type="InterPro" id="IPR011990">
    <property type="entry name" value="TPR-like_helical_dom_sf"/>
</dbReference>
<dbReference type="InterPro" id="IPR019734">
    <property type="entry name" value="TPR_rpt"/>
</dbReference>
<reference evidence="3 4" key="1">
    <citation type="journal article" date="2010" name="Nature">
        <title>The Ectocarpus genome and the independent evolution of multicellularity in brown algae.</title>
        <authorList>
            <person name="Cock J.M."/>
            <person name="Sterck L."/>
            <person name="Rouze P."/>
            <person name="Scornet D."/>
            <person name="Allen A.E."/>
            <person name="Amoutzias G."/>
            <person name="Anthouard V."/>
            <person name="Artiguenave F."/>
            <person name="Aury J.M."/>
            <person name="Badger J.H."/>
            <person name="Beszteri B."/>
            <person name="Billiau K."/>
            <person name="Bonnet E."/>
            <person name="Bothwell J.H."/>
            <person name="Bowler C."/>
            <person name="Boyen C."/>
            <person name="Brownlee C."/>
            <person name="Carrano C.J."/>
            <person name="Charrier B."/>
            <person name="Cho G.Y."/>
            <person name="Coelho S.M."/>
            <person name="Collen J."/>
            <person name="Corre E."/>
            <person name="Da Silva C."/>
            <person name="Delage L."/>
            <person name="Delaroque N."/>
            <person name="Dittami S.M."/>
            <person name="Doulbeau S."/>
            <person name="Elias M."/>
            <person name="Farnham G."/>
            <person name="Gachon C.M."/>
            <person name="Gschloessl B."/>
            <person name="Heesch S."/>
            <person name="Jabbari K."/>
            <person name="Jubin C."/>
            <person name="Kawai H."/>
            <person name="Kimura K."/>
            <person name="Kloareg B."/>
            <person name="Kupper F.C."/>
            <person name="Lang D."/>
            <person name="Le Bail A."/>
            <person name="Leblanc C."/>
            <person name="Lerouge P."/>
            <person name="Lohr M."/>
            <person name="Lopez P.J."/>
            <person name="Martens C."/>
            <person name="Maumus F."/>
            <person name="Michel G."/>
            <person name="Miranda-Saavedra D."/>
            <person name="Morales J."/>
            <person name="Moreau H."/>
            <person name="Motomura T."/>
            <person name="Nagasato C."/>
            <person name="Napoli C.A."/>
            <person name="Nelson D.R."/>
            <person name="Nyvall-Collen P."/>
            <person name="Peters A.F."/>
            <person name="Pommier C."/>
            <person name="Potin P."/>
            <person name="Poulain J."/>
            <person name="Quesneville H."/>
            <person name="Read B."/>
            <person name="Rensing S.A."/>
            <person name="Ritter A."/>
            <person name="Rousvoal S."/>
            <person name="Samanta M."/>
            <person name="Samson G."/>
            <person name="Schroeder D.C."/>
            <person name="Segurens B."/>
            <person name="Strittmatter M."/>
            <person name="Tonon T."/>
            <person name="Tregear J.W."/>
            <person name="Valentin K."/>
            <person name="von Dassow P."/>
            <person name="Yamagishi T."/>
            <person name="Van de Peer Y."/>
            <person name="Wincker P."/>
        </authorList>
    </citation>
    <scope>NUCLEOTIDE SEQUENCE [LARGE SCALE GENOMIC DNA]</scope>
    <source>
        <strain evidence="4">Ec32 / CCAP1310/4</strain>
    </source>
</reference>
<dbReference type="EMBL" id="FN649733">
    <property type="protein sequence ID" value="CBN79200.1"/>
    <property type="molecule type" value="Genomic_DNA"/>
</dbReference>
<dbReference type="SUPFAM" id="SSF48452">
    <property type="entry name" value="TPR-like"/>
    <property type="match status" value="1"/>
</dbReference>
<feature type="region of interest" description="Disordered" evidence="2">
    <location>
        <begin position="1"/>
        <end position="97"/>
    </location>
</feature>
<evidence type="ECO:0000313" key="4">
    <source>
        <dbReference type="Proteomes" id="UP000002630"/>
    </source>
</evidence>
<keyword evidence="1" id="KW-0802">TPR repeat</keyword>
<keyword evidence="4" id="KW-1185">Reference proteome</keyword>
<feature type="repeat" description="TPR" evidence="1">
    <location>
        <begin position="107"/>
        <end position="140"/>
    </location>
</feature>
<dbReference type="AlphaFoldDB" id="D8LC17"/>
<accession>D8LC17</accession>
<evidence type="ECO:0000256" key="2">
    <source>
        <dbReference type="SAM" id="MobiDB-lite"/>
    </source>
</evidence>
<gene>
    <name evidence="3" type="ORF">Esi_0010_0116</name>
</gene>